<evidence type="ECO:0000313" key="4">
    <source>
        <dbReference type="EMBL" id="CAF0890926.1"/>
    </source>
</evidence>
<dbReference type="PROSITE" id="PS51752">
    <property type="entry name" value="JACALIN_LECTIN"/>
    <property type="match status" value="1"/>
</dbReference>
<evidence type="ECO:0000259" key="2">
    <source>
        <dbReference type="PROSITE" id="PS51752"/>
    </source>
</evidence>
<dbReference type="InterPro" id="IPR001229">
    <property type="entry name" value="Jacalin-like_lectin_dom"/>
</dbReference>
<dbReference type="Pfam" id="PF03318">
    <property type="entry name" value="ETX_MTX2"/>
    <property type="match status" value="1"/>
</dbReference>
<evidence type="ECO:0000313" key="5">
    <source>
        <dbReference type="Proteomes" id="UP000663832"/>
    </source>
</evidence>
<dbReference type="EMBL" id="CAJNOI010000001">
    <property type="protein sequence ID" value="CAF0719351.1"/>
    <property type="molecule type" value="Genomic_DNA"/>
</dbReference>
<dbReference type="PANTHER" id="PTHR39244:SF5">
    <property type="entry name" value="NATTERIN-3-LIKE"/>
    <property type="match status" value="1"/>
</dbReference>
<feature type="chain" id="PRO_5035682393" description="Jacalin-type lectin domain-containing protein" evidence="1">
    <location>
        <begin position="20"/>
        <end position="407"/>
    </location>
</feature>
<sequence>MNTLFNLLVILAIWTTTCSYARTAKDDWEARTLSNGERNLARSLINSWFNKRACVPDGGRCGPNSSQGGSCCGNNCFGSGSSGGVCGSPTFDGKFYGYNYSDPNFNDFDTVGASGLATPDKINVKGQGWVDSIQVDYKGGSSPRSAPTRGGGGGNSCILKLDADERIVKVEGSFATYLDYLQFTTNKGRKGDVCGGSSRNTLFSESKPGYVLSYISGNAGWYLNGIQFHWIREEVSYIISKITYDVSAVANQDLGEPRSVYSTTLTNRSPVDQQTSYTYTFTTSETKSWSMGVGYTLGVSTTVQAGVPEVASVGVTISSEISTSFTYGQDQTTEKSYSQAIQVTVPPHSKITASIIVLEGKVEIPYQSLVTVVFADGTQVTRPGEKGVFKGVQAVTAYADYSDATSA</sequence>
<dbReference type="Proteomes" id="UP000663877">
    <property type="component" value="Unassembled WGS sequence"/>
</dbReference>
<accession>A0A813MC87</accession>
<proteinExistence type="predicted"/>
<dbReference type="OrthoDB" id="2415936at2759"/>
<dbReference type="SUPFAM" id="SSF56973">
    <property type="entry name" value="Aerolisin/ETX pore-forming domain"/>
    <property type="match status" value="1"/>
</dbReference>
<dbReference type="InterPro" id="IPR053237">
    <property type="entry name" value="Natterin_C"/>
</dbReference>
<protein>
    <recommendedName>
        <fullName evidence="2">Jacalin-type lectin domain-containing protein</fullName>
    </recommendedName>
</protein>
<dbReference type="EMBL" id="CAJNOM010000040">
    <property type="protein sequence ID" value="CAF0890926.1"/>
    <property type="molecule type" value="Genomic_DNA"/>
</dbReference>
<dbReference type="SMART" id="SM00915">
    <property type="entry name" value="Jacalin"/>
    <property type="match status" value="1"/>
</dbReference>
<feature type="domain" description="Jacalin-type lectin" evidence="2">
    <location>
        <begin position="76"/>
        <end position="232"/>
    </location>
</feature>
<dbReference type="InterPro" id="IPR004991">
    <property type="entry name" value="Aerolysin-like"/>
</dbReference>
<dbReference type="InterPro" id="IPR036404">
    <property type="entry name" value="Jacalin-like_lectin_dom_sf"/>
</dbReference>
<organism evidence="3 6">
    <name type="scientific">Adineta steineri</name>
    <dbReference type="NCBI Taxonomy" id="433720"/>
    <lineage>
        <taxon>Eukaryota</taxon>
        <taxon>Metazoa</taxon>
        <taxon>Spiralia</taxon>
        <taxon>Gnathifera</taxon>
        <taxon>Rotifera</taxon>
        <taxon>Eurotatoria</taxon>
        <taxon>Bdelloidea</taxon>
        <taxon>Adinetida</taxon>
        <taxon>Adinetidae</taxon>
        <taxon>Adineta</taxon>
    </lineage>
</organism>
<evidence type="ECO:0000256" key="1">
    <source>
        <dbReference type="SAM" id="SignalP"/>
    </source>
</evidence>
<keyword evidence="5" id="KW-1185">Reference proteome</keyword>
<name>A0A813MC87_9BILA</name>
<dbReference type="AlphaFoldDB" id="A0A813MC87"/>
<evidence type="ECO:0000313" key="3">
    <source>
        <dbReference type="EMBL" id="CAF0719351.1"/>
    </source>
</evidence>
<dbReference type="Pfam" id="PF01419">
    <property type="entry name" value="Jacalin"/>
    <property type="match status" value="1"/>
</dbReference>
<reference evidence="3" key="1">
    <citation type="submission" date="2021-02" db="EMBL/GenBank/DDBJ databases">
        <authorList>
            <person name="Nowell W R."/>
        </authorList>
    </citation>
    <scope>NUCLEOTIDE SEQUENCE</scope>
</reference>
<dbReference type="Proteomes" id="UP000663832">
    <property type="component" value="Unassembled WGS sequence"/>
</dbReference>
<comment type="caution">
    <text evidence="3">The sequence shown here is derived from an EMBL/GenBank/DDBJ whole genome shotgun (WGS) entry which is preliminary data.</text>
</comment>
<keyword evidence="1" id="KW-0732">Signal</keyword>
<dbReference type="Gene3D" id="2.170.15.10">
    <property type="entry name" value="Proaerolysin, chain A, domain 3"/>
    <property type="match status" value="1"/>
</dbReference>
<feature type="signal peptide" evidence="1">
    <location>
        <begin position="1"/>
        <end position="19"/>
    </location>
</feature>
<gene>
    <name evidence="3" type="ORF">BJG266_LOCUS87</name>
    <name evidence="4" type="ORF">QVE165_LOCUS8941</name>
</gene>
<evidence type="ECO:0000313" key="6">
    <source>
        <dbReference type="Proteomes" id="UP000663877"/>
    </source>
</evidence>
<dbReference type="Gene3D" id="2.100.10.30">
    <property type="entry name" value="Jacalin-like lectin domain"/>
    <property type="match status" value="1"/>
</dbReference>
<dbReference type="SUPFAM" id="SSF51101">
    <property type="entry name" value="Mannose-binding lectins"/>
    <property type="match status" value="1"/>
</dbReference>
<dbReference type="PANTHER" id="PTHR39244">
    <property type="entry name" value="NATTERIN-4"/>
    <property type="match status" value="1"/>
</dbReference>